<reference evidence="2" key="1">
    <citation type="submission" date="2025-08" db="UniProtKB">
        <authorList>
            <consortium name="RefSeq"/>
        </authorList>
    </citation>
    <scope>IDENTIFICATION</scope>
    <source>
        <strain evidence="2">Tuebingen</strain>
        <tissue evidence="2">Fibroblasts and whole tissue</tissue>
    </source>
</reference>
<dbReference type="Pfam" id="PF17823">
    <property type="entry name" value="DUF5585"/>
    <property type="match status" value="1"/>
</dbReference>
<dbReference type="OMA" id="ACCESEG"/>
<dbReference type="KEGG" id="dre:562425"/>
<proteinExistence type="predicted"/>
<name>A0ACD6B5D0_DANRE</name>
<dbReference type="PaxDb" id="7955-ENSDARP00000104692"/>
<gene>
    <name evidence="2 3" type="ORF">wu:fa25f02</name>
</gene>
<dbReference type="AGR" id="ZFIN:ZDB-GENE-030131-5281"/>
<dbReference type="eggNOG" id="ENOG502S69Q">
    <property type="taxonomic scope" value="Eukaryota"/>
</dbReference>
<protein>
    <submittedName>
        <fullName evidence="2">Uncharacterized protein C11orf24 homolog</fullName>
    </submittedName>
</protein>
<dbReference type="GeneTree" id="ENSGT00940000153377"/>
<accession>A0ACD6B5D0</accession>
<evidence type="ECO:0000313" key="1">
    <source>
        <dbReference type="Proteomes" id="UP000000437"/>
    </source>
</evidence>
<keyword evidence="1" id="KW-1185">Reference proteome</keyword>
<dbReference type="OrthoDB" id="10071013at2759"/>
<evidence type="ECO:0000313" key="3">
    <source>
        <dbReference type="ZFIN" id="ZDB-GENE-030131-5281"/>
    </source>
</evidence>
<organism evidence="1 2">
    <name type="scientific">Danio rerio</name>
    <name type="common">Zebrafish</name>
    <name type="synonym">Brachydanio rerio</name>
    <dbReference type="NCBI Taxonomy" id="7955"/>
    <lineage>
        <taxon>Eukaryota</taxon>
        <taxon>Metazoa</taxon>
        <taxon>Chordata</taxon>
        <taxon>Craniata</taxon>
        <taxon>Vertebrata</taxon>
        <taxon>Euteleostomi</taxon>
        <taxon>Actinopterygii</taxon>
        <taxon>Neopterygii</taxon>
        <taxon>Teleostei</taxon>
        <taxon>Ostariophysi</taxon>
        <taxon>Cypriniformes</taxon>
        <taxon>Danionidae</taxon>
        <taxon>Danioninae</taxon>
        <taxon>Danio</taxon>
    </lineage>
</organism>
<dbReference type="Bgee" id="ENSDARG00000089303">
    <property type="expression patterns" value="Expressed in cleaving embryo and 28 other cell types or tissues"/>
</dbReference>
<dbReference type="GO" id="GO:0005794">
    <property type="term" value="C:Golgi apparatus"/>
    <property type="evidence" value="ECO:0000318"/>
    <property type="project" value="GO_Central"/>
</dbReference>
<sequence length="352" mass="37190">MVSATHVIMTVHPVLVLLPILGLFVLPCAPTHSLNGLTIVANKTVANPADCGTELCPQNKSCTNAFLYKEKMCFLISCPNQTQNSSCGNYTNFIDLLVEQDANSTDSVHVNKTQTDESELPLQSSPNQNSSQPTSNSSSSNTTQTSTPQTNVSNSTITPTATVFQNNITTAPTPTTPKPATTVAVPNKPIPTPAITSTKPTTTTPPTTTSTTTVAQTARQPSPTGTNSSTNISPSVPTTPPSIPLTKPLQTSPIPTAVEKPPPKTSMNLPVVVPTLPKDVPKGGKAIVEVAGDPLTSHLLNTSSLLAVLLFGLLFFVVAVALFLKQAYESYRRKDYTQVDYLINGMYADSGV</sequence>
<evidence type="ECO:0000313" key="2">
    <source>
        <dbReference type="RefSeq" id="XP_690904.5"/>
    </source>
</evidence>
<dbReference type="Proteomes" id="UP000000437">
    <property type="component" value="Chromosome 25"/>
</dbReference>
<dbReference type="InterPro" id="IPR041056">
    <property type="entry name" value="DUF5585"/>
</dbReference>
<dbReference type="RefSeq" id="XP_690904.5">
    <property type="nucleotide sequence ID" value="XM_685812.11"/>
</dbReference>
<dbReference type="ZFIN" id="ZDB-GENE-030131-5281">
    <property type="gene designation" value="wu:fa25f02"/>
</dbReference>